<name>A0ACC0C2K1_CATRO</name>
<reference evidence="2" key="1">
    <citation type="journal article" date="2023" name="Nat. Plants">
        <title>Single-cell RNA sequencing provides a high-resolution roadmap for understanding the multicellular compartmentation of specialized metabolism.</title>
        <authorList>
            <person name="Sun S."/>
            <person name="Shen X."/>
            <person name="Li Y."/>
            <person name="Li Y."/>
            <person name="Wang S."/>
            <person name="Li R."/>
            <person name="Zhang H."/>
            <person name="Shen G."/>
            <person name="Guo B."/>
            <person name="Wei J."/>
            <person name="Xu J."/>
            <person name="St-Pierre B."/>
            <person name="Chen S."/>
            <person name="Sun C."/>
        </authorList>
    </citation>
    <scope>NUCLEOTIDE SEQUENCE [LARGE SCALE GENOMIC DNA]</scope>
</reference>
<gene>
    <name evidence="1" type="ORF">M9H77_10124</name>
</gene>
<comment type="caution">
    <text evidence="1">The sequence shown here is derived from an EMBL/GenBank/DDBJ whole genome shotgun (WGS) entry which is preliminary data.</text>
</comment>
<dbReference type="EMBL" id="CM044702">
    <property type="protein sequence ID" value="KAI5679174.1"/>
    <property type="molecule type" value="Genomic_DNA"/>
</dbReference>
<proteinExistence type="predicted"/>
<protein>
    <submittedName>
        <fullName evidence="1">Uncharacterized protein</fullName>
    </submittedName>
</protein>
<organism evidence="1 2">
    <name type="scientific">Catharanthus roseus</name>
    <name type="common">Madagascar periwinkle</name>
    <name type="synonym">Vinca rosea</name>
    <dbReference type="NCBI Taxonomy" id="4058"/>
    <lineage>
        <taxon>Eukaryota</taxon>
        <taxon>Viridiplantae</taxon>
        <taxon>Streptophyta</taxon>
        <taxon>Embryophyta</taxon>
        <taxon>Tracheophyta</taxon>
        <taxon>Spermatophyta</taxon>
        <taxon>Magnoliopsida</taxon>
        <taxon>eudicotyledons</taxon>
        <taxon>Gunneridae</taxon>
        <taxon>Pentapetalae</taxon>
        <taxon>asterids</taxon>
        <taxon>lamiids</taxon>
        <taxon>Gentianales</taxon>
        <taxon>Apocynaceae</taxon>
        <taxon>Rauvolfioideae</taxon>
        <taxon>Vinceae</taxon>
        <taxon>Catharanthinae</taxon>
        <taxon>Catharanthus</taxon>
    </lineage>
</organism>
<sequence>MSHNIFSKIDLIIIIILLAKFILEDGYTVSTIVDGDKQHINPRLILPQFGSTDFIILDSSRSTLYTLSFPSPKESVIKKLVGNGAAGYADGELGSAMFHQPRNFAIDYNGNIYVADRSNHVIRKISKSGVTTIAGGNSRVTGKTDGLAQNATFSDDLQLTFAPERCALVICDRGNRLIRQINLKTEDCPRGSHSGLGMPTAWALGIGLFCLLLGVVVGFVSHPYVISCGGMRLLPWNGTWKDYLTSLVKRVLMLCFDIRSVVVNLPLCMLLKRLIQLSLSNLSLMFRITTVEYQTPCRKPSLLDFGNSKSSKRMKVDQLKDLISFDDGVESLGSNLNVEAKDVGEENADVSVASSSSSKIEKMLQANIMGLSQQAIARRTSTLESLECNVGLAKRK</sequence>
<evidence type="ECO:0000313" key="1">
    <source>
        <dbReference type="EMBL" id="KAI5679174.1"/>
    </source>
</evidence>
<dbReference type="Proteomes" id="UP001060085">
    <property type="component" value="Linkage Group LG02"/>
</dbReference>
<accession>A0ACC0C2K1</accession>
<keyword evidence="2" id="KW-1185">Reference proteome</keyword>
<evidence type="ECO:0000313" key="2">
    <source>
        <dbReference type="Proteomes" id="UP001060085"/>
    </source>
</evidence>